<sequence length="71" mass="7787">MTKAELEAELYESLKPAIAKARQLGFDLEAVRFKKRPAHEDGQLATTLGLVGCHLECVTKPDGSQDCRVVC</sequence>
<reference evidence="1" key="1">
    <citation type="submission" date="2023-07" db="EMBL/GenBank/DDBJ databases">
        <title>Genomic Encyclopedia of Type Strains, Phase IV (KMG-IV): sequencing the most valuable type-strain genomes for metagenomic binning, comparative biology and taxonomic classification.</title>
        <authorList>
            <person name="Goeker M."/>
        </authorList>
    </citation>
    <scope>NUCLEOTIDE SEQUENCE</scope>
    <source>
        <strain evidence="1">DSM 19569</strain>
    </source>
</reference>
<organism evidence="1 2">
    <name type="scientific">Methylobacterium brachiatum</name>
    <dbReference type="NCBI Taxonomy" id="269660"/>
    <lineage>
        <taxon>Bacteria</taxon>
        <taxon>Pseudomonadati</taxon>
        <taxon>Pseudomonadota</taxon>
        <taxon>Alphaproteobacteria</taxon>
        <taxon>Hyphomicrobiales</taxon>
        <taxon>Methylobacteriaceae</taxon>
        <taxon>Methylobacterium</taxon>
    </lineage>
</organism>
<dbReference type="AlphaFoldDB" id="A0AAJ1TZZ2"/>
<accession>A0AAJ1TZZ2</accession>
<proteinExistence type="predicted"/>
<evidence type="ECO:0000313" key="1">
    <source>
        <dbReference type="EMBL" id="MDQ0546737.1"/>
    </source>
</evidence>
<name>A0AAJ1TZZ2_9HYPH</name>
<dbReference type="EMBL" id="JAUSWL010000017">
    <property type="protein sequence ID" value="MDQ0546737.1"/>
    <property type="molecule type" value="Genomic_DNA"/>
</dbReference>
<dbReference type="Proteomes" id="UP001223420">
    <property type="component" value="Unassembled WGS sequence"/>
</dbReference>
<protein>
    <submittedName>
        <fullName evidence="1">Uncharacterized protein</fullName>
    </submittedName>
</protein>
<evidence type="ECO:0000313" key="2">
    <source>
        <dbReference type="Proteomes" id="UP001223420"/>
    </source>
</evidence>
<gene>
    <name evidence="1" type="ORF">QO001_005689</name>
</gene>
<comment type="caution">
    <text evidence="1">The sequence shown here is derived from an EMBL/GenBank/DDBJ whole genome shotgun (WGS) entry which is preliminary data.</text>
</comment>